<name>A0ABU6NR90_9BACI</name>
<reference evidence="2 3" key="1">
    <citation type="submission" date="2023-03" db="EMBL/GenBank/DDBJ databases">
        <title>Bacillus Genome Sequencing.</title>
        <authorList>
            <person name="Dunlap C."/>
        </authorList>
    </citation>
    <scope>NUCLEOTIDE SEQUENCE [LARGE SCALE GENOMIC DNA]</scope>
    <source>
        <strain evidence="2 3">B-4107</strain>
    </source>
</reference>
<proteinExistence type="predicted"/>
<evidence type="ECO:0000313" key="3">
    <source>
        <dbReference type="Proteomes" id="UP001341820"/>
    </source>
</evidence>
<evidence type="ECO:0000313" key="2">
    <source>
        <dbReference type="EMBL" id="MED4130625.1"/>
    </source>
</evidence>
<accession>A0ABU6NR90</accession>
<dbReference type="Proteomes" id="UP001341820">
    <property type="component" value="Unassembled WGS sequence"/>
</dbReference>
<dbReference type="EMBL" id="JAROAS010000073">
    <property type="protein sequence ID" value="MED4130625.1"/>
    <property type="molecule type" value="Genomic_DNA"/>
</dbReference>
<sequence>MKMKKILSCIALFFVLSLFSNQAHANQDFLEKDYLKMMEIIKEAVINGYTDEEIVKLQEVTKFKADYTEEEINDFLVDNIYDKESEESRRQELEKVGGIELSEDDKEVIEFDDGTFMVLSNQLEYEDATLITPFATGTYNAGYGLINTNKKEFWGIYLAARAELKTFFTLHKDKVNITSVTRGNSTANFPTTLQVHSTKAVTNNAKSVKSQGSYTRVNGVVIGSQPIGSTHSFDLDTTIKITKVSGNRVTINRNNVYRGK</sequence>
<comment type="caution">
    <text evidence="2">The sequence shown here is derived from an EMBL/GenBank/DDBJ whole genome shotgun (WGS) entry which is preliminary data.</text>
</comment>
<feature type="chain" id="PRO_5047062764" evidence="1">
    <location>
        <begin position="26"/>
        <end position="260"/>
    </location>
</feature>
<keyword evidence="3" id="KW-1185">Reference proteome</keyword>
<keyword evidence="1" id="KW-0732">Signal</keyword>
<feature type="signal peptide" evidence="1">
    <location>
        <begin position="1"/>
        <end position="25"/>
    </location>
</feature>
<evidence type="ECO:0000256" key="1">
    <source>
        <dbReference type="SAM" id="SignalP"/>
    </source>
</evidence>
<organism evidence="2 3">
    <name type="scientific">Shouchella miscanthi</name>
    <dbReference type="NCBI Taxonomy" id="2598861"/>
    <lineage>
        <taxon>Bacteria</taxon>
        <taxon>Bacillati</taxon>
        <taxon>Bacillota</taxon>
        <taxon>Bacilli</taxon>
        <taxon>Bacillales</taxon>
        <taxon>Bacillaceae</taxon>
        <taxon>Shouchella</taxon>
    </lineage>
</organism>
<protein>
    <submittedName>
        <fullName evidence="2">Uncharacterized protein</fullName>
    </submittedName>
</protein>
<dbReference type="RefSeq" id="WP_328239184.1">
    <property type="nucleotide sequence ID" value="NZ_JAROAS010000073.1"/>
</dbReference>
<gene>
    <name evidence="2" type="ORF">P5F74_21160</name>
</gene>